<dbReference type="Proteomes" id="UP000270471">
    <property type="component" value="Unassembled WGS sequence"/>
</dbReference>
<dbReference type="RefSeq" id="WP_121887648.1">
    <property type="nucleotide sequence ID" value="NZ_PENI01000001.1"/>
</dbReference>
<dbReference type="InterPro" id="IPR005835">
    <property type="entry name" value="NTP_transferase_dom"/>
</dbReference>
<dbReference type="Pfam" id="PF25087">
    <property type="entry name" value="GMPPB_C"/>
    <property type="match status" value="1"/>
</dbReference>
<dbReference type="PANTHER" id="PTHR22572">
    <property type="entry name" value="SUGAR-1-PHOSPHATE GUANYL TRANSFERASE"/>
    <property type="match status" value="1"/>
</dbReference>
<dbReference type="CDD" id="cd04181">
    <property type="entry name" value="NTP_transferase"/>
    <property type="match status" value="1"/>
</dbReference>
<dbReference type="EMBL" id="PENI01000001">
    <property type="protein sequence ID" value="RMB87985.1"/>
    <property type="molecule type" value="Genomic_DNA"/>
</dbReference>
<evidence type="ECO:0000259" key="3">
    <source>
        <dbReference type="Pfam" id="PF25087"/>
    </source>
</evidence>
<evidence type="ECO:0000313" key="5">
    <source>
        <dbReference type="Proteomes" id="UP000270471"/>
    </source>
</evidence>
<evidence type="ECO:0000259" key="2">
    <source>
        <dbReference type="Pfam" id="PF00483"/>
    </source>
</evidence>
<evidence type="ECO:0000256" key="1">
    <source>
        <dbReference type="ARBA" id="ARBA00007274"/>
    </source>
</evidence>
<comment type="caution">
    <text evidence="4">The sequence shown here is derived from an EMBL/GenBank/DDBJ whole genome shotgun (WGS) entry which is preliminary data.</text>
</comment>
<reference evidence="4 5" key="1">
    <citation type="submission" date="2017-11" db="EMBL/GenBank/DDBJ databases">
        <title>Draft genome of actinobacteria isolated from guarana (Paullinia cupana (Mart.) Ducke.</title>
        <authorList>
            <person name="Siqueira K.A."/>
            <person name="Liotti R.G."/>
            <person name="Mendes T.A.O."/>
            <person name="Soares M.A."/>
        </authorList>
    </citation>
    <scope>NUCLEOTIDE SEQUENCE [LARGE SCALE GENOMIC DNA]</scope>
    <source>
        <strain evidence="4 5">193</strain>
    </source>
</reference>
<dbReference type="Gene3D" id="3.90.550.10">
    <property type="entry name" value="Spore Coat Polysaccharide Biosynthesis Protein SpsA, Chain A"/>
    <property type="match status" value="1"/>
</dbReference>
<accession>A0A3M0IGV6</accession>
<dbReference type="SUPFAM" id="SSF53448">
    <property type="entry name" value="Nucleotide-diphospho-sugar transferases"/>
    <property type="match status" value="1"/>
</dbReference>
<dbReference type="Pfam" id="PF00483">
    <property type="entry name" value="NTP_transferase"/>
    <property type="match status" value="1"/>
</dbReference>
<organism evidence="4 5">
    <name type="scientific">Streptomyces shenzhenensis</name>
    <dbReference type="NCBI Taxonomy" id="943815"/>
    <lineage>
        <taxon>Bacteria</taxon>
        <taxon>Bacillati</taxon>
        <taxon>Actinomycetota</taxon>
        <taxon>Actinomycetes</taxon>
        <taxon>Kitasatosporales</taxon>
        <taxon>Streptomycetaceae</taxon>
        <taxon>Streptomyces</taxon>
    </lineage>
</organism>
<gene>
    <name evidence="4" type="ORF">CTZ28_02990</name>
</gene>
<keyword evidence="5" id="KW-1185">Reference proteome</keyword>
<protein>
    <submittedName>
        <fullName evidence="4">GDP-mannose pyrophosphorylase</fullName>
    </submittedName>
</protein>
<dbReference type="InterPro" id="IPR056729">
    <property type="entry name" value="GMPPB_C"/>
</dbReference>
<dbReference type="InterPro" id="IPR050486">
    <property type="entry name" value="Mannose-1P_guanyltransferase"/>
</dbReference>
<evidence type="ECO:0000313" key="4">
    <source>
        <dbReference type="EMBL" id="RMB87985.1"/>
    </source>
</evidence>
<dbReference type="Gene3D" id="2.160.10.10">
    <property type="entry name" value="Hexapeptide repeat proteins"/>
    <property type="match status" value="1"/>
</dbReference>
<name>A0A3M0IGV6_9ACTN</name>
<proteinExistence type="inferred from homology"/>
<dbReference type="AlphaFoldDB" id="A0A3M0IGV6"/>
<sequence length="366" mass="38658">MREAIILVGGKGTRLRPLTNHTPKPLLGVAGTSFIRHQVAKLMDAGVQHLVFATSYLASLFEDEFRDFSGDLAISYAVEAVPLGTGGAIRNAGKRLRGGSPDAPVLILNGDILSGADLRDAVRQHEARDADVTLHLTRVDDPRAYGLVPTDADGRVLAFLEKPKTPEECVTDQINAGCYVFRRSVLEAIPADREVSVEQETFPQLVAAGARVHGHATDDYWRDLGTPLAFVHGSADLVTGRATSPLVGPPAEALIHPTATIDPTARVTGGSTVGPNAVVGAHAVVDRSIIGERVTVAEGTRIHESVVDHDSSIGRESLLRQVVVGCHSHVGAQNELPAQLRLSCGIRIPAQGVRVSGTAAACLTAH</sequence>
<dbReference type="InterPro" id="IPR029044">
    <property type="entry name" value="Nucleotide-diphossugar_trans"/>
</dbReference>
<feature type="domain" description="Nucleotidyl transferase" evidence="2">
    <location>
        <begin position="4"/>
        <end position="237"/>
    </location>
</feature>
<dbReference type="OrthoDB" id="9801810at2"/>
<comment type="similarity">
    <text evidence="1">Belongs to the transferase hexapeptide repeat family.</text>
</comment>
<feature type="domain" description="Mannose-1-phosphate guanyltransferase C-terminal" evidence="3">
    <location>
        <begin position="252"/>
        <end position="328"/>
    </location>
</feature>